<comment type="subcellular location">
    <subcellularLocation>
        <location evidence="1 8">Endoplasmic reticulum membrane</location>
        <topology evidence="1 8">Multi-pass membrane protein</topology>
    </subcellularLocation>
</comment>
<evidence type="ECO:0000256" key="5">
    <source>
        <dbReference type="ARBA" id="ARBA00022824"/>
    </source>
</evidence>
<evidence type="ECO:0000256" key="8">
    <source>
        <dbReference type="RuleBase" id="RU361136"/>
    </source>
</evidence>
<evidence type="ECO:0000313" key="10">
    <source>
        <dbReference type="Proteomes" id="UP001071777"/>
    </source>
</evidence>
<comment type="pathway">
    <text evidence="2 8">Protein modification; protein glycosylation.</text>
</comment>
<feature type="transmembrane region" description="Helical" evidence="8">
    <location>
        <begin position="49"/>
        <end position="72"/>
    </location>
</feature>
<reference evidence="9" key="1">
    <citation type="submission" date="2022-10" db="EMBL/GenBank/DDBJ databases">
        <title>Adaptive evolution leads to modifications in subtelomeric GC content in a zoonotic Cryptosporidium species.</title>
        <authorList>
            <person name="Li J."/>
            <person name="Feng Y."/>
            <person name="Xiao L."/>
        </authorList>
    </citation>
    <scope>NUCLEOTIDE SEQUENCE</scope>
    <source>
        <strain evidence="9">25894</strain>
    </source>
</reference>
<keyword evidence="10" id="KW-1185">Reference proteome</keyword>
<dbReference type="EMBL" id="JAPCXB010000015">
    <property type="protein sequence ID" value="KAJ1614888.1"/>
    <property type="molecule type" value="Genomic_DNA"/>
</dbReference>
<dbReference type="PANTHER" id="PTHR10705:SF0">
    <property type="entry name" value="DOLICHYL-DIPHOSPHOOLIGOSACCHARIDE--PROTEIN GLYCOSYLTRANSFERASE SUBUNIT DAD1"/>
    <property type="match status" value="1"/>
</dbReference>
<name>A0ABQ8PD32_9CRYT</name>
<keyword evidence="5 8" id="KW-0256">Endoplasmic reticulum</keyword>
<evidence type="ECO:0000256" key="4">
    <source>
        <dbReference type="ARBA" id="ARBA00022692"/>
    </source>
</evidence>
<sequence>MKKSANSRNSGSEAPSPKSPVPNNVFDVFKEMRQAYFLKVPKNIQVLDLFILFMASISVIQGIYCLLIRTTYPLDSLIGGIFCTIGTALLVSALRIQLTCPSYFGNVPPKTAFNDFVICCIVFFIGCASVLV</sequence>
<feature type="transmembrane region" description="Helical" evidence="8">
    <location>
        <begin position="112"/>
        <end position="131"/>
    </location>
</feature>
<accession>A0ABQ8PD32</accession>
<comment type="caution">
    <text evidence="9">The sequence shown here is derived from an EMBL/GenBank/DDBJ whole genome shotgun (WGS) entry which is preliminary data.</text>
</comment>
<evidence type="ECO:0000256" key="6">
    <source>
        <dbReference type="ARBA" id="ARBA00022989"/>
    </source>
</evidence>
<evidence type="ECO:0000256" key="1">
    <source>
        <dbReference type="ARBA" id="ARBA00004477"/>
    </source>
</evidence>
<organism evidence="9 10">
    <name type="scientific">Cryptosporidium canis</name>
    <dbReference type="NCBI Taxonomy" id="195482"/>
    <lineage>
        <taxon>Eukaryota</taxon>
        <taxon>Sar</taxon>
        <taxon>Alveolata</taxon>
        <taxon>Apicomplexa</taxon>
        <taxon>Conoidasida</taxon>
        <taxon>Coccidia</taxon>
        <taxon>Eucoccidiorida</taxon>
        <taxon>Eimeriorina</taxon>
        <taxon>Cryptosporidiidae</taxon>
        <taxon>Cryptosporidium</taxon>
    </lineage>
</organism>
<gene>
    <name evidence="9" type="ORF">OJ252_428</name>
</gene>
<proteinExistence type="inferred from homology"/>
<protein>
    <recommendedName>
        <fullName evidence="8">Dolichyl-diphosphooligosaccharide--protein glycosyltransferase subunit OST2</fullName>
        <shortName evidence="8">Oligosaccharyl transferase subunit OST2</shortName>
    </recommendedName>
</protein>
<evidence type="ECO:0000313" key="9">
    <source>
        <dbReference type="EMBL" id="KAJ1614888.1"/>
    </source>
</evidence>
<evidence type="ECO:0000256" key="2">
    <source>
        <dbReference type="ARBA" id="ARBA00004922"/>
    </source>
</evidence>
<feature type="transmembrane region" description="Helical" evidence="8">
    <location>
        <begin position="78"/>
        <end position="100"/>
    </location>
</feature>
<dbReference type="PANTHER" id="PTHR10705">
    <property type="entry name" value="DOLICHYL-DIPHOSPHOOLIGOSACCHARIDE--PROTEIN GLYCOSYLTRANSFERASE SUBUNIT DAD1"/>
    <property type="match status" value="1"/>
</dbReference>
<comment type="function">
    <text evidence="8">Subunit of the oligosaccharyl transferase (OST) complex that catalyzes the initial transfer of a defined glycan (Glc(3)Man(9)GlcNAc(2) in eukaryotes) from the lipid carrier dolichol-pyrophosphate to an asparagine residue within an Asn-X-Ser/Thr consensus motif in nascent polypeptide chains, the first step in protein N-glycosylation. N-glycosylation occurs cotranslationally and the complex associates with the Sec61 complex at the channel-forming translocon complex that mediates protein translocation across the endoplasmic reticulum (ER). All subunits are required for a maximal enzyme activity.</text>
</comment>
<evidence type="ECO:0000256" key="7">
    <source>
        <dbReference type="ARBA" id="ARBA00023136"/>
    </source>
</evidence>
<evidence type="ECO:0000256" key="3">
    <source>
        <dbReference type="ARBA" id="ARBA00009386"/>
    </source>
</evidence>
<keyword evidence="7 8" id="KW-0472">Membrane</keyword>
<keyword evidence="6 8" id="KW-1133">Transmembrane helix</keyword>
<dbReference type="Pfam" id="PF02109">
    <property type="entry name" value="DAD"/>
    <property type="match status" value="1"/>
</dbReference>
<dbReference type="InterPro" id="IPR003038">
    <property type="entry name" value="DAD/Ost2"/>
</dbReference>
<keyword evidence="4 8" id="KW-0812">Transmembrane</keyword>
<dbReference type="Proteomes" id="UP001071777">
    <property type="component" value="Unassembled WGS sequence"/>
</dbReference>
<comment type="subunit">
    <text evidence="8">Component of the oligosaccharyltransferase (OST) complex.</text>
</comment>
<comment type="similarity">
    <text evidence="3 8">Belongs to the DAD/OST2 family.</text>
</comment>